<organism evidence="1 2">
    <name type="scientific">Dreissena polymorpha</name>
    <name type="common">Zebra mussel</name>
    <name type="synonym">Mytilus polymorpha</name>
    <dbReference type="NCBI Taxonomy" id="45954"/>
    <lineage>
        <taxon>Eukaryota</taxon>
        <taxon>Metazoa</taxon>
        <taxon>Spiralia</taxon>
        <taxon>Lophotrochozoa</taxon>
        <taxon>Mollusca</taxon>
        <taxon>Bivalvia</taxon>
        <taxon>Autobranchia</taxon>
        <taxon>Heteroconchia</taxon>
        <taxon>Euheterodonta</taxon>
        <taxon>Imparidentia</taxon>
        <taxon>Neoheterodontei</taxon>
        <taxon>Myida</taxon>
        <taxon>Dreissenoidea</taxon>
        <taxon>Dreissenidae</taxon>
        <taxon>Dreissena</taxon>
    </lineage>
</organism>
<dbReference type="EMBL" id="JAIWYP010000004">
    <property type="protein sequence ID" value="KAH3831108.1"/>
    <property type="molecule type" value="Genomic_DNA"/>
</dbReference>
<reference evidence="1" key="1">
    <citation type="journal article" date="2019" name="bioRxiv">
        <title>The Genome of the Zebra Mussel, Dreissena polymorpha: A Resource for Invasive Species Research.</title>
        <authorList>
            <person name="McCartney M.A."/>
            <person name="Auch B."/>
            <person name="Kono T."/>
            <person name="Mallez S."/>
            <person name="Zhang Y."/>
            <person name="Obille A."/>
            <person name="Becker A."/>
            <person name="Abrahante J.E."/>
            <person name="Garbe J."/>
            <person name="Badalamenti J.P."/>
            <person name="Herman A."/>
            <person name="Mangelson H."/>
            <person name="Liachko I."/>
            <person name="Sullivan S."/>
            <person name="Sone E.D."/>
            <person name="Koren S."/>
            <person name="Silverstein K.A.T."/>
            <person name="Beckman K.B."/>
            <person name="Gohl D.M."/>
        </authorList>
    </citation>
    <scope>NUCLEOTIDE SEQUENCE</scope>
    <source>
        <strain evidence="1">Duluth1</strain>
        <tissue evidence="1">Whole animal</tissue>
    </source>
</reference>
<sequence>MSSYGMVAYISRGFETTLMMSKNRVAPLKKLTIPRLELMEAVTGPVCANISYNRQDSPMCTCGLIARLFCTG</sequence>
<evidence type="ECO:0000313" key="1">
    <source>
        <dbReference type="EMBL" id="KAH3831108.1"/>
    </source>
</evidence>
<evidence type="ECO:0000313" key="2">
    <source>
        <dbReference type="Proteomes" id="UP000828390"/>
    </source>
</evidence>
<comment type="caution">
    <text evidence="1">The sequence shown here is derived from an EMBL/GenBank/DDBJ whole genome shotgun (WGS) entry which is preliminary data.</text>
</comment>
<keyword evidence="2" id="KW-1185">Reference proteome</keyword>
<reference evidence="1" key="2">
    <citation type="submission" date="2020-11" db="EMBL/GenBank/DDBJ databases">
        <authorList>
            <person name="McCartney M.A."/>
            <person name="Auch B."/>
            <person name="Kono T."/>
            <person name="Mallez S."/>
            <person name="Becker A."/>
            <person name="Gohl D.M."/>
            <person name="Silverstein K.A.T."/>
            <person name="Koren S."/>
            <person name="Bechman K.B."/>
            <person name="Herman A."/>
            <person name="Abrahante J.E."/>
            <person name="Garbe J."/>
        </authorList>
    </citation>
    <scope>NUCLEOTIDE SEQUENCE</scope>
    <source>
        <strain evidence="1">Duluth1</strain>
        <tissue evidence="1">Whole animal</tissue>
    </source>
</reference>
<protein>
    <submittedName>
        <fullName evidence="1">Uncharacterized protein</fullName>
    </submittedName>
</protein>
<gene>
    <name evidence="1" type="ORF">DPMN_104370</name>
</gene>
<dbReference type="Proteomes" id="UP000828390">
    <property type="component" value="Unassembled WGS sequence"/>
</dbReference>
<name>A0A9D4K302_DREPO</name>
<dbReference type="Pfam" id="PF05380">
    <property type="entry name" value="Peptidase_A17"/>
    <property type="match status" value="1"/>
</dbReference>
<accession>A0A9D4K302</accession>
<proteinExistence type="predicted"/>
<dbReference type="InterPro" id="IPR008042">
    <property type="entry name" value="Retrotrans_Pao"/>
</dbReference>
<dbReference type="AlphaFoldDB" id="A0A9D4K302"/>